<dbReference type="AlphaFoldDB" id="A0A059B0F5"/>
<dbReference type="InParanoid" id="A0A059B0F5"/>
<evidence type="ECO:0000313" key="2">
    <source>
        <dbReference type="EMBL" id="KCW59479.1"/>
    </source>
</evidence>
<organism evidence="2">
    <name type="scientific">Eucalyptus grandis</name>
    <name type="common">Flooded gum</name>
    <dbReference type="NCBI Taxonomy" id="71139"/>
    <lineage>
        <taxon>Eukaryota</taxon>
        <taxon>Viridiplantae</taxon>
        <taxon>Streptophyta</taxon>
        <taxon>Embryophyta</taxon>
        <taxon>Tracheophyta</taxon>
        <taxon>Spermatophyta</taxon>
        <taxon>Magnoliopsida</taxon>
        <taxon>eudicotyledons</taxon>
        <taxon>Gunneridae</taxon>
        <taxon>Pentapetalae</taxon>
        <taxon>rosids</taxon>
        <taxon>malvids</taxon>
        <taxon>Myrtales</taxon>
        <taxon>Myrtaceae</taxon>
        <taxon>Myrtoideae</taxon>
        <taxon>Eucalypteae</taxon>
        <taxon>Eucalyptus</taxon>
    </lineage>
</organism>
<protein>
    <submittedName>
        <fullName evidence="2">Uncharacterized protein</fullName>
    </submittedName>
</protein>
<feature type="transmembrane region" description="Helical" evidence="1">
    <location>
        <begin position="21"/>
        <end position="42"/>
    </location>
</feature>
<accession>A0A059B0F5</accession>
<evidence type="ECO:0000256" key="1">
    <source>
        <dbReference type="SAM" id="Phobius"/>
    </source>
</evidence>
<sequence>MITKRLSRCRFTSLLSTSRLLINHLMTTNYFGQFLWLFVDLLKWIFDFQGWWTIFGESKPNSMHLVLVTLRLNYMLLCIPNLCQFQES</sequence>
<keyword evidence="1" id="KW-0472">Membrane</keyword>
<dbReference type="Gramene" id="KCW59479">
    <property type="protein sequence ID" value="KCW59479"/>
    <property type="gene ID" value="EUGRSUZ_H02223"/>
</dbReference>
<proteinExistence type="predicted"/>
<reference evidence="2" key="1">
    <citation type="submission" date="2013-07" db="EMBL/GenBank/DDBJ databases">
        <title>The genome of Eucalyptus grandis.</title>
        <authorList>
            <person name="Schmutz J."/>
            <person name="Hayes R."/>
            <person name="Myburg A."/>
            <person name="Tuskan G."/>
            <person name="Grattapaglia D."/>
            <person name="Rokhsar D.S."/>
        </authorList>
    </citation>
    <scope>NUCLEOTIDE SEQUENCE</scope>
    <source>
        <tissue evidence="2">Leaf extractions</tissue>
    </source>
</reference>
<name>A0A059B0F5_EUCGR</name>
<keyword evidence="1" id="KW-0812">Transmembrane</keyword>
<keyword evidence="1" id="KW-1133">Transmembrane helix</keyword>
<dbReference type="EMBL" id="KK198760">
    <property type="protein sequence ID" value="KCW59479.1"/>
    <property type="molecule type" value="Genomic_DNA"/>
</dbReference>
<gene>
    <name evidence="2" type="ORF">EUGRSUZ_H02223</name>
</gene>